<evidence type="ECO:0000313" key="6">
    <source>
        <dbReference type="Proteomes" id="UP001497623"/>
    </source>
</evidence>
<dbReference type="InterPro" id="IPR051527">
    <property type="entry name" value="KLR_subfamily_B"/>
</dbReference>
<feature type="domain" description="C-type lectin" evidence="4">
    <location>
        <begin position="33"/>
        <end position="158"/>
    </location>
</feature>
<evidence type="ECO:0000259" key="4">
    <source>
        <dbReference type="PROSITE" id="PS50041"/>
    </source>
</evidence>
<dbReference type="SUPFAM" id="SSF56436">
    <property type="entry name" value="C-type lectin-like"/>
    <property type="match status" value="2"/>
</dbReference>
<dbReference type="EMBL" id="CAXKWB010003526">
    <property type="protein sequence ID" value="CAL4069416.1"/>
    <property type="molecule type" value="Genomic_DNA"/>
</dbReference>
<gene>
    <name evidence="5" type="ORF">MNOR_LOCUS7837</name>
</gene>
<dbReference type="Proteomes" id="UP001497623">
    <property type="component" value="Unassembled WGS sequence"/>
</dbReference>
<comment type="caution">
    <text evidence="5">The sequence shown here is derived from an EMBL/GenBank/DDBJ whole genome shotgun (WGS) entry which is preliminary data.</text>
</comment>
<dbReference type="PANTHER" id="PTHR46784:SF1">
    <property type="entry name" value="KILLER CELL LECTIN-LIKE RECEPTOR SUBFAMILY B MEMBER 1"/>
    <property type="match status" value="1"/>
</dbReference>
<dbReference type="CDD" id="cd00037">
    <property type="entry name" value="CLECT"/>
    <property type="match status" value="2"/>
</dbReference>
<dbReference type="InterPro" id="IPR001304">
    <property type="entry name" value="C-type_lectin-like"/>
</dbReference>
<dbReference type="InterPro" id="IPR016187">
    <property type="entry name" value="CTDL_fold"/>
</dbReference>
<sequence>MNLIIISAFSALVINLHIISTFAGTCSDPWVAVWSKCVLVSADPMSWWDSHDYCATLSTNQGNGMLASMPDCLDFAELTYYMGFASASEGGSFWVGAHTEFTANNWKWLTMESLRTGVPFWAYTEGHDEDEDCAAVDSQYYYQLADYNCDELKRAVCMVEQENYSEFKRFERSYEILDCPSESTQVGDHCYHFSSNYESRSWADAENRCQNPTNWDHGNPGELFSPSTCEEFSHMAHHLETHGDIKYWVGAVDVTGYNEWSWVSGDTIPSGAPYWAYGQPNHESDGKPRHHCAFMDAEKRRYLNDNICSSRLRYICEVFTS</sequence>
<dbReference type="PANTHER" id="PTHR46784">
    <property type="entry name" value="KILLER CELL LECTIN-LIKE RECEPTOR SUBFAMILY B MEMBER 1"/>
    <property type="match status" value="1"/>
</dbReference>
<name>A0AAV2Q3W7_MEGNR</name>
<keyword evidence="1" id="KW-0812">Transmembrane</keyword>
<keyword evidence="1" id="KW-0472">Membrane</keyword>
<feature type="domain" description="C-type lectin" evidence="4">
    <location>
        <begin position="186"/>
        <end position="317"/>
    </location>
</feature>
<dbReference type="SMART" id="SM00034">
    <property type="entry name" value="CLECT"/>
    <property type="match status" value="2"/>
</dbReference>
<evidence type="ECO:0000256" key="3">
    <source>
        <dbReference type="SAM" id="SignalP"/>
    </source>
</evidence>
<reference evidence="5 6" key="1">
    <citation type="submission" date="2024-05" db="EMBL/GenBank/DDBJ databases">
        <authorList>
            <person name="Wallberg A."/>
        </authorList>
    </citation>
    <scope>NUCLEOTIDE SEQUENCE [LARGE SCALE GENOMIC DNA]</scope>
</reference>
<keyword evidence="6" id="KW-1185">Reference proteome</keyword>
<dbReference type="PROSITE" id="PS50041">
    <property type="entry name" value="C_TYPE_LECTIN_2"/>
    <property type="match status" value="2"/>
</dbReference>
<dbReference type="InterPro" id="IPR016186">
    <property type="entry name" value="C-type_lectin-like/link_sf"/>
</dbReference>
<dbReference type="Pfam" id="PF00059">
    <property type="entry name" value="Lectin_C"/>
    <property type="match status" value="2"/>
</dbReference>
<dbReference type="GO" id="GO:0009986">
    <property type="term" value="C:cell surface"/>
    <property type="evidence" value="ECO:0007669"/>
    <property type="project" value="TreeGrafter"/>
</dbReference>
<feature type="chain" id="PRO_5043875612" description="C-type lectin domain-containing protein" evidence="3">
    <location>
        <begin position="24"/>
        <end position="321"/>
    </location>
</feature>
<accession>A0AAV2Q3W7</accession>
<dbReference type="Gene3D" id="3.10.100.10">
    <property type="entry name" value="Mannose-Binding Protein A, subunit A"/>
    <property type="match status" value="2"/>
</dbReference>
<organism evidence="5 6">
    <name type="scientific">Meganyctiphanes norvegica</name>
    <name type="common">Northern krill</name>
    <name type="synonym">Thysanopoda norvegica</name>
    <dbReference type="NCBI Taxonomy" id="48144"/>
    <lineage>
        <taxon>Eukaryota</taxon>
        <taxon>Metazoa</taxon>
        <taxon>Ecdysozoa</taxon>
        <taxon>Arthropoda</taxon>
        <taxon>Crustacea</taxon>
        <taxon>Multicrustacea</taxon>
        <taxon>Malacostraca</taxon>
        <taxon>Eumalacostraca</taxon>
        <taxon>Eucarida</taxon>
        <taxon>Euphausiacea</taxon>
        <taxon>Euphausiidae</taxon>
        <taxon>Meganyctiphanes</taxon>
    </lineage>
</organism>
<keyword evidence="1" id="KW-1133">Transmembrane helix</keyword>
<protein>
    <recommendedName>
        <fullName evidence="4">C-type lectin domain-containing protein</fullName>
    </recommendedName>
</protein>
<dbReference type="AlphaFoldDB" id="A0AAV2Q3W7"/>
<keyword evidence="2" id="KW-1015">Disulfide bond</keyword>
<dbReference type="GO" id="GO:0038023">
    <property type="term" value="F:signaling receptor activity"/>
    <property type="evidence" value="ECO:0007669"/>
    <property type="project" value="TreeGrafter"/>
</dbReference>
<keyword evidence="3" id="KW-0732">Signal</keyword>
<feature type="signal peptide" evidence="3">
    <location>
        <begin position="1"/>
        <end position="23"/>
    </location>
</feature>
<proteinExistence type="predicted"/>
<dbReference type="GO" id="GO:0005886">
    <property type="term" value="C:plasma membrane"/>
    <property type="evidence" value="ECO:0007669"/>
    <property type="project" value="TreeGrafter"/>
</dbReference>
<evidence type="ECO:0000313" key="5">
    <source>
        <dbReference type="EMBL" id="CAL4069416.1"/>
    </source>
</evidence>
<evidence type="ECO:0000256" key="1">
    <source>
        <dbReference type="ARBA" id="ARBA00022989"/>
    </source>
</evidence>
<evidence type="ECO:0000256" key="2">
    <source>
        <dbReference type="ARBA" id="ARBA00023157"/>
    </source>
</evidence>